<dbReference type="GeneID" id="112684416"/>
<dbReference type="AlphaFoldDB" id="A0A8B8FMM8"/>
<feature type="transmembrane region" description="Helical" evidence="6">
    <location>
        <begin position="118"/>
        <end position="141"/>
    </location>
</feature>
<proteinExistence type="predicted"/>
<feature type="transmembrane region" description="Helical" evidence="6">
    <location>
        <begin position="77"/>
        <end position="98"/>
    </location>
</feature>
<accession>A0A8B8FMM8</accession>
<keyword evidence="5 6" id="KW-0472">Membrane</keyword>
<comment type="subcellular location">
    <subcellularLocation>
        <location evidence="1">Mitochondrion membrane</location>
        <topology evidence="1">Multi-pass membrane protein</topology>
    </subcellularLocation>
</comment>
<evidence type="ECO:0000256" key="1">
    <source>
        <dbReference type="ARBA" id="ARBA00004225"/>
    </source>
</evidence>
<organism evidence="7 8">
    <name type="scientific">Sipha flava</name>
    <name type="common">yellow sugarcane aphid</name>
    <dbReference type="NCBI Taxonomy" id="143950"/>
    <lineage>
        <taxon>Eukaryota</taxon>
        <taxon>Metazoa</taxon>
        <taxon>Ecdysozoa</taxon>
        <taxon>Arthropoda</taxon>
        <taxon>Hexapoda</taxon>
        <taxon>Insecta</taxon>
        <taxon>Pterygota</taxon>
        <taxon>Neoptera</taxon>
        <taxon>Paraneoptera</taxon>
        <taxon>Hemiptera</taxon>
        <taxon>Sternorrhyncha</taxon>
        <taxon>Aphidomorpha</taxon>
        <taxon>Aphidoidea</taxon>
        <taxon>Aphididae</taxon>
        <taxon>Sipha</taxon>
    </lineage>
</organism>
<evidence type="ECO:0000256" key="3">
    <source>
        <dbReference type="ARBA" id="ARBA00022989"/>
    </source>
</evidence>
<protein>
    <submittedName>
        <fullName evidence="8">Uncharacterized protein LOC112684416 isoform X1</fullName>
    </submittedName>
</protein>
<evidence type="ECO:0000256" key="6">
    <source>
        <dbReference type="SAM" id="Phobius"/>
    </source>
</evidence>
<keyword evidence="2 6" id="KW-0812">Transmembrane</keyword>
<feature type="transmembrane region" description="Helical" evidence="6">
    <location>
        <begin position="175"/>
        <end position="194"/>
    </location>
</feature>
<dbReference type="PANTHER" id="PTHR16296:SF2">
    <property type="entry name" value="TRANSMEMBRANE PROTEIN 126A"/>
    <property type="match status" value="1"/>
</dbReference>
<keyword evidence="4" id="KW-0496">Mitochondrion</keyword>
<dbReference type="InterPro" id="IPR009801">
    <property type="entry name" value="TMEM126"/>
</dbReference>
<evidence type="ECO:0000256" key="5">
    <source>
        <dbReference type="ARBA" id="ARBA00023136"/>
    </source>
</evidence>
<name>A0A8B8FMM8_9HEMI</name>
<dbReference type="GO" id="GO:0031966">
    <property type="term" value="C:mitochondrial membrane"/>
    <property type="evidence" value="ECO:0007669"/>
    <property type="project" value="UniProtKB-SubCell"/>
</dbReference>
<feature type="transmembrane region" description="Helical" evidence="6">
    <location>
        <begin position="48"/>
        <end position="65"/>
    </location>
</feature>
<evidence type="ECO:0000256" key="4">
    <source>
        <dbReference type="ARBA" id="ARBA00023128"/>
    </source>
</evidence>
<gene>
    <name evidence="8" type="primary">LOC112684416</name>
</gene>
<reference evidence="8" key="1">
    <citation type="submission" date="2025-08" db="UniProtKB">
        <authorList>
            <consortium name="RefSeq"/>
        </authorList>
    </citation>
    <scope>IDENTIFICATION</scope>
    <source>
        <tissue evidence="8">Whole body</tissue>
    </source>
</reference>
<dbReference type="Proteomes" id="UP000694846">
    <property type="component" value="Unplaced"/>
</dbReference>
<dbReference type="Pfam" id="PF07114">
    <property type="entry name" value="TMEM126"/>
    <property type="match status" value="1"/>
</dbReference>
<keyword evidence="7" id="KW-1185">Reference proteome</keyword>
<dbReference type="RefSeq" id="XP_025411736.1">
    <property type="nucleotide sequence ID" value="XM_025555951.1"/>
</dbReference>
<dbReference type="OrthoDB" id="6234762at2759"/>
<evidence type="ECO:0000313" key="7">
    <source>
        <dbReference type="Proteomes" id="UP000694846"/>
    </source>
</evidence>
<dbReference type="GO" id="GO:0032981">
    <property type="term" value="P:mitochondrial respiratory chain complex I assembly"/>
    <property type="evidence" value="ECO:0007669"/>
    <property type="project" value="TreeGrafter"/>
</dbReference>
<dbReference type="PANTHER" id="PTHR16296">
    <property type="entry name" value="UNCHARACTERIZED HYPOTHALAMUS PROTEIN HT007"/>
    <property type="match status" value="1"/>
</dbReference>
<keyword evidence="3 6" id="KW-1133">Transmembrane helix</keyword>
<evidence type="ECO:0000313" key="8">
    <source>
        <dbReference type="RefSeq" id="XP_025411736.1"/>
    </source>
</evidence>
<evidence type="ECO:0000256" key="2">
    <source>
        <dbReference type="ARBA" id="ARBA00022692"/>
    </source>
</evidence>
<sequence length="228" mass="26647">MFIEQAKSNEIPKGAIRLTKDEVYEYMTDLIKKWPNSMEIWALKHGNPILSSAVVITNTLILNYYRQRLKLRNYGRFTLFLPVVVIPSIFSLLFQNSITTRSIVLLEDCPTCIYTQSMFIQMGTGLVYPLMGAIGGTYMFAVKMDTINFKSNGSQMIKELTTHVMKNSRPFYNRLTVFVIGHLLLSYTITHYQIKNFEFLRFKMMEQQKEEIESFEKSKQMRNKQLSN</sequence>